<evidence type="ECO:0000313" key="4">
    <source>
        <dbReference type="Proteomes" id="UP000011715"/>
    </source>
</evidence>
<reference evidence="4" key="2">
    <citation type="submission" date="2010-05" db="EMBL/GenBank/DDBJ databases">
        <title>The genome sequence of Magnaporthe poae strain ATCC 64411.</title>
        <authorList>
            <person name="Ma L.-J."/>
            <person name="Dead R."/>
            <person name="Young S."/>
            <person name="Zeng Q."/>
            <person name="Koehrsen M."/>
            <person name="Alvarado L."/>
            <person name="Berlin A."/>
            <person name="Chapman S.B."/>
            <person name="Chen Z."/>
            <person name="Freedman E."/>
            <person name="Gellesch M."/>
            <person name="Goldberg J."/>
            <person name="Griggs A."/>
            <person name="Gujja S."/>
            <person name="Heilman E.R."/>
            <person name="Heiman D."/>
            <person name="Hepburn T."/>
            <person name="Howarth C."/>
            <person name="Jen D."/>
            <person name="Larson L."/>
            <person name="Mehta T."/>
            <person name="Neiman D."/>
            <person name="Pearson M."/>
            <person name="Roberts A."/>
            <person name="Saif S."/>
            <person name="Shea T."/>
            <person name="Shenoy N."/>
            <person name="Sisk P."/>
            <person name="Stolte C."/>
            <person name="Sykes S."/>
            <person name="Walk T."/>
            <person name="White J."/>
            <person name="Yandava C."/>
            <person name="Haas B."/>
            <person name="Nusbaum C."/>
            <person name="Birren B."/>
        </authorList>
    </citation>
    <scope>NUCLEOTIDE SEQUENCE [LARGE SCALE GENOMIC DNA]</scope>
    <source>
        <strain evidence="4">ATCC 64411 / 73-15</strain>
    </source>
</reference>
<dbReference type="Proteomes" id="UP000011715">
    <property type="component" value="Unassembled WGS sequence"/>
</dbReference>
<sequence>MLLEEQTAIDAHRVSEAPLFSVPSPAQPRVRCLCLFQLSPVSELIGQFVFGRNACTGILFSLLPLEGSFPWIVLVSCAAAAPGKKRKTPPHPFFLVGTIMAPSPRASRNSKKRVPEVNMEHKKSAPGPGPALNGLSFFRACLAWGPRPIEPPRRQRWYRSNPPVSPPVLLAYNATNAWRPVDPTIHDGWRRGWPVHTYLGR</sequence>
<reference evidence="3" key="5">
    <citation type="submission" date="2015-06" db="UniProtKB">
        <authorList>
            <consortium name="EnsemblFungi"/>
        </authorList>
    </citation>
    <scope>IDENTIFICATION</scope>
    <source>
        <strain evidence="3">ATCC 64411</strain>
    </source>
</reference>
<dbReference type="EMBL" id="GL876966">
    <property type="protein sequence ID" value="KLU82637.1"/>
    <property type="molecule type" value="Genomic_DNA"/>
</dbReference>
<keyword evidence="4" id="KW-1185">Reference proteome</keyword>
<feature type="compositionally biased region" description="Basic and acidic residues" evidence="1">
    <location>
        <begin position="113"/>
        <end position="123"/>
    </location>
</feature>
<evidence type="ECO:0000313" key="2">
    <source>
        <dbReference type="EMBL" id="KLU82637.1"/>
    </source>
</evidence>
<protein>
    <submittedName>
        <fullName evidence="2 3">Uncharacterized protein</fullName>
    </submittedName>
</protein>
<dbReference type="EMBL" id="ADBL01000417">
    <property type="status" value="NOT_ANNOTATED_CDS"/>
    <property type="molecule type" value="Genomic_DNA"/>
</dbReference>
<gene>
    <name evidence="2" type="ORF">MAPG_01708</name>
</gene>
<proteinExistence type="predicted"/>
<organism evidence="3 4">
    <name type="scientific">Magnaporthiopsis poae (strain ATCC 64411 / 73-15)</name>
    <name type="common">Kentucky bluegrass fungus</name>
    <name type="synonym">Magnaporthe poae</name>
    <dbReference type="NCBI Taxonomy" id="644358"/>
    <lineage>
        <taxon>Eukaryota</taxon>
        <taxon>Fungi</taxon>
        <taxon>Dikarya</taxon>
        <taxon>Ascomycota</taxon>
        <taxon>Pezizomycotina</taxon>
        <taxon>Sordariomycetes</taxon>
        <taxon>Sordariomycetidae</taxon>
        <taxon>Magnaporthales</taxon>
        <taxon>Magnaporthaceae</taxon>
        <taxon>Magnaporthiopsis</taxon>
    </lineage>
</organism>
<reference evidence="2" key="3">
    <citation type="submission" date="2011-03" db="EMBL/GenBank/DDBJ databases">
        <title>Annotation of Magnaporthe poae ATCC 64411.</title>
        <authorList>
            <person name="Ma L.-J."/>
            <person name="Dead R."/>
            <person name="Young S.K."/>
            <person name="Zeng Q."/>
            <person name="Gargeya S."/>
            <person name="Fitzgerald M."/>
            <person name="Haas B."/>
            <person name="Abouelleil A."/>
            <person name="Alvarado L."/>
            <person name="Arachchi H.M."/>
            <person name="Berlin A."/>
            <person name="Brown A."/>
            <person name="Chapman S.B."/>
            <person name="Chen Z."/>
            <person name="Dunbar C."/>
            <person name="Freedman E."/>
            <person name="Gearin G."/>
            <person name="Gellesch M."/>
            <person name="Goldberg J."/>
            <person name="Griggs A."/>
            <person name="Gujja S."/>
            <person name="Heiman D."/>
            <person name="Howarth C."/>
            <person name="Larson L."/>
            <person name="Lui A."/>
            <person name="MacDonald P.J.P."/>
            <person name="Mehta T."/>
            <person name="Montmayeur A."/>
            <person name="Murphy C."/>
            <person name="Neiman D."/>
            <person name="Pearson M."/>
            <person name="Priest M."/>
            <person name="Roberts A."/>
            <person name="Saif S."/>
            <person name="Shea T."/>
            <person name="Shenoy N."/>
            <person name="Sisk P."/>
            <person name="Stolte C."/>
            <person name="Sykes S."/>
            <person name="Yandava C."/>
            <person name="Wortman J."/>
            <person name="Nusbaum C."/>
            <person name="Birren B."/>
        </authorList>
    </citation>
    <scope>NUCLEOTIDE SEQUENCE</scope>
    <source>
        <strain evidence="2">ATCC 64411</strain>
    </source>
</reference>
<evidence type="ECO:0000313" key="3">
    <source>
        <dbReference type="EnsemblFungi" id="MAPG_01708T0"/>
    </source>
</evidence>
<name>A0A0C4DPE4_MAGP6</name>
<dbReference type="VEuPathDB" id="FungiDB:MAPG_01708"/>
<evidence type="ECO:0000256" key="1">
    <source>
        <dbReference type="SAM" id="MobiDB-lite"/>
    </source>
</evidence>
<reference evidence="2" key="1">
    <citation type="submission" date="2010-05" db="EMBL/GenBank/DDBJ databases">
        <title>The Genome Sequence of Magnaporthe poae strain ATCC 64411.</title>
        <authorList>
            <consortium name="The Broad Institute Genome Sequencing Platform"/>
            <consortium name="Broad Institute Genome Sequencing Center for Infectious Disease"/>
            <person name="Ma L.-J."/>
            <person name="Dead R."/>
            <person name="Young S."/>
            <person name="Zeng Q."/>
            <person name="Koehrsen M."/>
            <person name="Alvarado L."/>
            <person name="Berlin A."/>
            <person name="Chapman S.B."/>
            <person name="Chen Z."/>
            <person name="Freedman E."/>
            <person name="Gellesch M."/>
            <person name="Goldberg J."/>
            <person name="Griggs A."/>
            <person name="Gujja S."/>
            <person name="Heilman E.R."/>
            <person name="Heiman D."/>
            <person name="Hepburn T."/>
            <person name="Howarth C."/>
            <person name="Jen D."/>
            <person name="Larson L."/>
            <person name="Mehta T."/>
            <person name="Neiman D."/>
            <person name="Pearson M."/>
            <person name="Roberts A."/>
            <person name="Saif S."/>
            <person name="Shea T."/>
            <person name="Shenoy N."/>
            <person name="Sisk P."/>
            <person name="Stolte C."/>
            <person name="Sykes S."/>
            <person name="Walk T."/>
            <person name="White J."/>
            <person name="Yandava C."/>
            <person name="Haas B."/>
            <person name="Nusbaum C."/>
            <person name="Birren B."/>
        </authorList>
    </citation>
    <scope>NUCLEOTIDE SEQUENCE</scope>
    <source>
        <strain evidence="2">ATCC 64411</strain>
    </source>
</reference>
<reference evidence="3" key="4">
    <citation type="journal article" date="2015" name="G3 (Bethesda)">
        <title>Genome sequences of three phytopathogenic species of the Magnaporthaceae family of fungi.</title>
        <authorList>
            <person name="Okagaki L.H."/>
            <person name="Nunes C.C."/>
            <person name="Sailsbery J."/>
            <person name="Clay B."/>
            <person name="Brown D."/>
            <person name="John T."/>
            <person name="Oh Y."/>
            <person name="Young N."/>
            <person name="Fitzgerald M."/>
            <person name="Haas B.J."/>
            <person name="Zeng Q."/>
            <person name="Young S."/>
            <person name="Adiconis X."/>
            <person name="Fan L."/>
            <person name="Levin J.Z."/>
            <person name="Mitchell T.K."/>
            <person name="Okubara P.A."/>
            <person name="Farman M.L."/>
            <person name="Kohn L.M."/>
            <person name="Birren B."/>
            <person name="Ma L.-J."/>
            <person name="Dean R.A."/>
        </authorList>
    </citation>
    <scope>NUCLEOTIDE SEQUENCE</scope>
    <source>
        <strain evidence="3">ATCC 64411 / 73-15</strain>
    </source>
</reference>
<feature type="region of interest" description="Disordered" evidence="1">
    <location>
        <begin position="104"/>
        <end position="127"/>
    </location>
</feature>
<dbReference type="EnsemblFungi" id="MAPG_01708T0">
    <property type="protein sequence ID" value="MAPG_01708T0"/>
    <property type="gene ID" value="MAPG_01708"/>
</dbReference>
<accession>A0A0C4DPE4</accession>
<dbReference type="AlphaFoldDB" id="A0A0C4DPE4"/>